<name>A0A7E4URI1_PANRE</name>
<organism evidence="2 3">
    <name type="scientific">Panagrellus redivivus</name>
    <name type="common">Microworm</name>
    <dbReference type="NCBI Taxonomy" id="6233"/>
    <lineage>
        <taxon>Eukaryota</taxon>
        <taxon>Metazoa</taxon>
        <taxon>Ecdysozoa</taxon>
        <taxon>Nematoda</taxon>
        <taxon>Chromadorea</taxon>
        <taxon>Rhabditida</taxon>
        <taxon>Tylenchina</taxon>
        <taxon>Panagrolaimomorpha</taxon>
        <taxon>Panagrolaimoidea</taxon>
        <taxon>Panagrolaimidae</taxon>
        <taxon>Panagrellus</taxon>
    </lineage>
</organism>
<dbReference type="InterPro" id="IPR004245">
    <property type="entry name" value="DUF229"/>
</dbReference>
<accession>A0A7E4URI1</accession>
<dbReference type="PANTHER" id="PTHR10974:SF75">
    <property type="entry name" value="SULFATASE DOMAIN-CONTAINING PROTEIN"/>
    <property type="match status" value="1"/>
</dbReference>
<feature type="transmembrane region" description="Helical" evidence="1">
    <location>
        <begin position="598"/>
        <end position="626"/>
    </location>
</feature>
<evidence type="ECO:0000313" key="2">
    <source>
        <dbReference type="Proteomes" id="UP000492821"/>
    </source>
</evidence>
<dbReference type="WBParaSite" id="Pan_g11962.t1">
    <property type="protein sequence ID" value="Pan_g11962.t1"/>
    <property type="gene ID" value="Pan_g11962"/>
</dbReference>
<dbReference type="AlphaFoldDB" id="A0A7E4URI1"/>
<dbReference type="SUPFAM" id="SSF53649">
    <property type="entry name" value="Alkaline phosphatase-like"/>
    <property type="match status" value="1"/>
</dbReference>
<sequence length="722" mass="82999">MGASKARPMGSDYSGLLSTKLENGILTKTFNDSKRECAYRCILTVNARHLRYSEWIEIENGTKPECDIVETKCFPMTSKEKPDFEYLHAQIYRKDTKPKTGSTQVPSVHIIIIDSMSHSSLLRAMPKTVETLKLDFGAIPFPHLNKIGINSRPNGFGFLLGKQIRNISKSPISVGYRSDYKNHDETCFKPLDDDQHVFSLFKASGYKNVYLEDWFADVFTYPNCTGFARYEMDHTMKPFFLRLGLDLRRRGYDSTTIRKSVQKGYKIDEILIPQLERFLDAYPDHPKFSLTWNTYMAHDENNNLFQADALFNDFFTRNKKKFHNSFIFFMGDHGMRFGDIRRTMIGELEDSNPALMVVLPETIRKNSELVDTVVQNSEQLISHYDLFATFVDIANAKHNNGKELVLHGSSILQTLPQPRTCDRLRIPIEFCTCIYPKLSQSTTSVNAESQLIASKLVENINKVIEADKLLHHICVPLMLNLNTSILVDEFQADNNYTVYFVTFNANPGNGSYRAYAGRQKDDNFTTYPQLAPIFETESVFGYDSETNMWIVYFFAVVIVMIGLIIPLTEFLCSVLTLRKLRKIRQHISAHTFKLHKNLIIVLIIQITLPNVMILAPTVVVVLAAWLQWPYNNIIAEGTLMLCSFHSVIDNLIMLIAITPYRRTLKRIIVRRTLKVSIDRSLNVDPKSTLNVRSTHYRTMSTVASNSFYQQRTQSRRPSNRQF</sequence>
<feature type="transmembrane region" description="Helical" evidence="1">
    <location>
        <begin position="549"/>
        <end position="577"/>
    </location>
</feature>
<dbReference type="Proteomes" id="UP000492821">
    <property type="component" value="Unassembled WGS sequence"/>
</dbReference>
<dbReference type="Pfam" id="PF02995">
    <property type="entry name" value="DUF229"/>
    <property type="match status" value="1"/>
</dbReference>
<feature type="transmembrane region" description="Helical" evidence="1">
    <location>
        <begin position="638"/>
        <end position="660"/>
    </location>
</feature>
<keyword evidence="2" id="KW-1185">Reference proteome</keyword>
<reference evidence="2" key="1">
    <citation type="journal article" date="2013" name="Genetics">
        <title>The draft genome and transcriptome of Panagrellus redivivus are shaped by the harsh demands of a free-living lifestyle.</title>
        <authorList>
            <person name="Srinivasan J."/>
            <person name="Dillman A.R."/>
            <person name="Macchietto M.G."/>
            <person name="Heikkinen L."/>
            <person name="Lakso M."/>
            <person name="Fracchia K.M."/>
            <person name="Antoshechkin I."/>
            <person name="Mortazavi A."/>
            <person name="Wong G."/>
            <person name="Sternberg P.W."/>
        </authorList>
    </citation>
    <scope>NUCLEOTIDE SEQUENCE [LARGE SCALE GENOMIC DNA]</scope>
    <source>
        <strain evidence="2">MT8872</strain>
    </source>
</reference>
<reference evidence="3" key="2">
    <citation type="submission" date="2020-10" db="UniProtKB">
        <authorList>
            <consortium name="WormBaseParasite"/>
        </authorList>
    </citation>
    <scope>IDENTIFICATION</scope>
</reference>
<evidence type="ECO:0000256" key="1">
    <source>
        <dbReference type="SAM" id="Phobius"/>
    </source>
</evidence>
<dbReference type="SUPFAM" id="SSF81321">
    <property type="entry name" value="Family A G protein-coupled receptor-like"/>
    <property type="match status" value="1"/>
</dbReference>
<dbReference type="InterPro" id="IPR017850">
    <property type="entry name" value="Alkaline_phosphatase_core_sf"/>
</dbReference>
<evidence type="ECO:0000313" key="3">
    <source>
        <dbReference type="WBParaSite" id="Pan_g11962.t1"/>
    </source>
</evidence>
<dbReference type="CDD" id="cd16021">
    <property type="entry name" value="ALP_like"/>
    <property type="match status" value="1"/>
</dbReference>
<dbReference type="InterPro" id="IPR019429">
    <property type="entry name" value="7TM_GPCR_serpentine_rcpt_Sri"/>
</dbReference>
<dbReference type="Gene3D" id="3.40.720.10">
    <property type="entry name" value="Alkaline Phosphatase, subunit A"/>
    <property type="match status" value="1"/>
</dbReference>
<dbReference type="GO" id="GO:0005615">
    <property type="term" value="C:extracellular space"/>
    <property type="evidence" value="ECO:0007669"/>
    <property type="project" value="TreeGrafter"/>
</dbReference>
<keyword evidence="1" id="KW-0472">Membrane</keyword>
<proteinExistence type="predicted"/>
<dbReference type="Pfam" id="PF10327">
    <property type="entry name" value="7TM_GPCR_Sri"/>
    <property type="match status" value="1"/>
</dbReference>
<keyword evidence="1" id="KW-1133">Transmembrane helix</keyword>
<protein>
    <submittedName>
        <fullName evidence="3">Sulfatase domain-containing protein</fullName>
    </submittedName>
</protein>
<keyword evidence="1" id="KW-0812">Transmembrane</keyword>
<dbReference type="PANTHER" id="PTHR10974">
    <property type="entry name" value="FI08016P-RELATED"/>
    <property type="match status" value="1"/>
</dbReference>